<evidence type="ECO:0000256" key="1">
    <source>
        <dbReference type="SAM" id="MobiDB-lite"/>
    </source>
</evidence>
<keyword evidence="2" id="KW-0812">Transmembrane</keyword>
<keyword evidence="2" id="KW-1133">Transmembrane helix</keyword>
<protein>
    <submittedName>
        <fullName evidence="3">Uncharacterized protein</fullName>
    </submittedName>
</protein>
<name>X6LLH9_RETFI</name>
<feature type="transmembrane region" description="Helical" evidence="2">
    <location>
        <begin position="49"/>
        <end position="70"/>
    </location>
</feature>
<accession>X6LLH9</accession>
<comment type="caution">
    <text evidence="3">The sequence shown here is derived from an EMBL/GenBank/DDBJ whole genome shotgun (WGS) entry which is preliminary data.</text>
</comment>
<feature type="transmembrane region" description="Helical" evidence="2">
    <location>
        <begin position="216"/>
        <end position="236"/>
    </location>
</feature>
<proteinExistence type="predicted"/>
<evidence type="ECO:0000256" key="2">
    <source>
        <dbReference type="SAM" id="Phobius"/>
    </source>
</evidence>
<dbReference type="EMBL" id="ASPP01035716">
    <property type="protein sequence ID" value="ETO02459.1"/>
    <property type="molecule type" value="Genomic_DNA"/>
</dbReference>
<keyword evidence="4" id="KW-1185">Reference proteome</keyword>
<gene>
    <name evidence="3" type="ORF">RFI_34972</name>
</gene>
<reference evidence="3 4" key="1">
    <citation type="journal article" date="2013" name="Curr. Biol.">
        <title>The Genome of the Foraminiferan Reticulomyxa filosa.</title>
        <authorList>
            <person name="Glockner G."/>
            <person name="Hulsmann N."/>
            <person name="Schleicher M."/>
            <person name="Noegel A.A."/>
            <person name="Eichinger L."/>
            <person name="Gallinger C."/>
            <person name="Pawlowski J."/>
            <person name="Sierra R."/>
            <person name="Euteneuer U."/>
            <person name="Pillet L."/>
            <person name="Moustafa A."/>
            <person name="Platzer M."/>
            <person name="Groth M."/>
            <person name="Szafranski K."/>
            <person name="Schliwa M."/>
        </authorList>
    </citation>
    <scope>NUCLEOTIDE SEQUENCE [LARGE SCALE GENOMIC DNA]</scope>
</reference>
<keyword evidence="2" id="KW-0472">Membrane</keyword>
<feature type="region of interest" description="Disordered" evidence="1">
    <location>
        <begin position="297"/>
        <end position="336"/>
    </location>
</feature>
<evidence type="ECO:0000313" key="4">
    <source>
        <dbReference type="Proteomes" id="UP000023152"/>
    </source>
</evidence>
<dbReference type="Proteomes" id="UP000023152">
    <property type="component" value="Unassembled WGS sequence"/>
</dbReference>
<feature type="compositionally biased region" description="Polar residues" evidence="1">
    <location>
        <begin position="327"/>
        <end position="336"/>
    </location>
</feature>
<organism evidence="3 4">
    <name type="scientific">Reticulomyxa filosa</name>
    <dbReference type="NCBI Taxonomy" id="46433"/>
    <lineage>
        <taxon>Eukaryota</taxon>
        <taxon>Sar</taxon>
        <taxon>Rhizaria</taxon>
        <taxon>Retaria</taxon>
        <taxon>Foraminifera</taxon>
        <taxon>Monothalamids</taxon>
        <taxon>Reticulomyxidae</taxon>
        <taxon>Reticulomyxa</taxon>
    </lineage>
</organism>
<feature type="compositionally biased region" description="Basic and acidic residues" evidence="1">
    <location>
        <begin position="297"/>
        <end position="310"/>
    </location>
</feature>
<feature type="non-terminal residue" evidence="3">
    <location>
        <position position="351"/>
    </location>
</feature>
<evidence type="ECO:0000313" key="3">
    <source>
        <dbReference type="EMBL" id="ETO02459.1"/>
    </source>
</evidence>
<dbReference type="AlphaFoldDB" id="X6LLH9"/>
<sequence>MWLDFTFEQFKKVHKHEIQTVTVDSSSSFICVKIIYLFYIDSQNQSKSIFLFVIILCLVYTLTLLLFHFLKKNKEAKESKGLEKLNFMKWNQLTVKHINIKIKSNTFLVNFFDALNKYDNKKEQQRGLEKSGTKTNTKKIRRAERIDDAYVFPDKEKENKKEVAPNESNKEQEVLTQQKMKNLNLNKHKLFFASSSNPDRRAFVDYKYLTQRKKKIFCILLLWLCLVLFFLFPVTYKKALENKATTALDPTSSKKKKYKILAHNGKKNVIHVNSKTTKSCKNPTDKIFKRKKHIADARRAKQNKKKETNEKVLVNETSRPKEKNKQTSENIYTNKTSEQKKIEMDKFIRLF</sequence>